<keyword evidence="4" id="KW-0862">Zinc</keyword>
<name>A0A1I4YZ16_CHROL</name>
<evidence type="ECO:0000313" key="7">
    <source>
        <dbReference type="EMBL" id="SFN43296.1"/>
    </source>
</evidence>
<organism evidence="7 8">
    <name type="scientific">Chryseobacterium oleae</name>
    <dbReference type="NCBI Taxonomy" id="491207"/>
    <lineage>
        <taxon>Bacteria</taxon>
        <taxon>Pseudomonadati</taxon>
        <taxon>Bacteroidota</taxon>
        <taxon>Flavobacteriia</taxon>
        <taxon>Flavobacteriales</taxon>
        <taxon>Weeksellaceae</taxon>
        <taxon>Chryseobacterium group</taxon>
        <taxon>Chryseobacterium</taxon>
    </lineage>
</organism>
<keyword evidence="5" id="KW-0482">Metalloprotease</keyword>
<evidence type="ECO:0000256" key="5">
    <source>
        <dbReference type="ARBA" id="ARBA00023049"/>
    </source>
</evidence>
<dbReference type="InterPro" id="IPR037518">
    <property type="entry name" value="MPN"/>
</dbReference>
<dbReference type="InterPro" id="IPR025657">
    <property type="entry name" value="RadC_JAB"/>
</dbReference>
<evidence type="ECO:0000259" key="6">
    <source>
        <dbReference type="PROSITE" id="PS50249"/>
    </source>
</evidence>
<dbReference type="CDD" id="cd08071">
    <property type="entry name" value="MPN_DUF2466"/>
    <property type="match status" value="1"/>
</dbReference>
<keyword evidence="8" id="KW-1185">Reference proteome</keyword>
<evidence type="ECO:0000256" key="4">
    <source>
        <dbReference type="ARBA" id="ARBA00022833"/>
    </source>
</evidence>
<keyword evidence="2" id="KW-0479">Metal-binding</keyword>
<dbReference type="PANTHER" id="PTHR30471">
    <property type="entry name" value="DNA REPAIR PROTEIN RADC"/>
    <property type="match status" value="1"/>
</dbReference>
<sequence length="161" mass="18150">MREISVSAVLRAKKMRFNVVNEIKLSYSREGNCERLIADSRDAIDVFREHFDSDEIDYRESFYTLYLSQANKVLGIKKISESGISSTIVDVRIIMQAALLCNASCIIIAHNHPSGNLKASAEDVKMTQQIKEASKFLNIQLLDHCILTSTEYISFADEGLL</sequence>
<dbReference type="PROSITE" id="PS50249">
    <property type="entry name" value="MPN"/>
    <property type="match status" value="1"/>
</dbReference>
<evidence type="ECO:0000256" key="3">
    <source>
        <dbReference type="ARBA" id="ARBA00022801"/>
    </source>
</evidence>
<evidence type="ECO:0000256" key="1">
    <source>
        <dbReference type="ARBA" id="ARBA00022670"/>
    </source>
</evidence>
<dbReference type="InterPro" id="IPR001405">
    <property type="entry name" value="UPF0758"/>
</dbReference>
<evidence type="ECO:0000256" key="2">
    <source>
        <dbReference type="ARBA" id="ARBA00022723"/>
    </source>
</evidence>
<feature type="domain" description="MPN" evidence="6">
    <location>
        <begin position="36"/>
        <end position="161"/>
    </location>
</feature>
<gene>
    <name evidence="7" type="ORF">SAMN05421594_2787</name>
</gene>
<proteinExistence type="predicted"/>
<protein>
    <submittedName>
        <fullName evidence="7">DNA repair protein RadC</fullName>
    </submittedName>
</protein>
<dbReference type="AlphaFoldDB" id="A0A1I4YZ16"/>
<dbReference type="PANTHER" id="PTHR30471:SF3">
    <property type="entry name" value="UPF0758 PROTEIN YEES-RELATED"/>
    <property type="match status" value="1"/>
</dbReference>
<dbReference type="InterPro" id="IPR020891">
    <property type="entry name" value="UPF0758_CS"/>
</dbReference>
<keyword evidence="3" id="KW-0378">Hydrolase</keyword>
<dbReference type="Pfam" id="PF04002">
    <property type="entry name" value="RadC"/>
    <property type="match status" value="1"/>
</dbReference>
<keyword evidence="1" id="KW-0645">Protease</keyword>
<dbReference type="GO" id="GO:0008237">
    <property type="term" value="F:metallopeptidase activity"/>
    <property type="evidence" value="ECO:0007669"/>
    <property type="project" value="UniProtKB-KW"/>
</dbReference>
<evidence type="ECO:0000313" key="8">
    <source>
        <dbReference type="Proteomes" id="UP000198769"/>
    </source>
</evidence>
<dbReference type="EMBL" id="FOVD01000003">
    <property type="protein sequence ID" value="SFN43296.1"/>
    <property type="molecule type" value="Genomic_DNA"/>
</dbReference>
<dbReference type="PROSITE" id="PS01302">
    <property type="entry name" value="UPF0758"/>
    <property type="match status" value="1"/>
</dbReference>
<dbReference type="GO" id="GO:0006508">
    <property type="term" value="P:proteolysis"/>
    <property type="evidence" value="ECO:0007669"/>
    <property type="project" value="UniProtKB-KW"/>
</dbReference>
<dbReference type="Gene3D" id="3.40.140.10">
    <property type="entry name" value="Cytidine Deaminase, domain 2"/>
    <property type="match status" value="1"/>
</dbReference>
<dbReference type="Proteomes" id="UP000198769">
    <property type="component" value="Unassembled WGS sequence"/>
</dbReference>
<reference evidence="8" key="1">
    <citation type="submission" date="2016-10" db="EMBL/GenBank/DDBJ databases">
        <authorList>
            <person name="Varghese N."/>
            <person name="Submissions S."/>
        </authorList>
    </citation>
    <scope>NUCLEOTIDE SEQUENCE [LARGE SCALE GENOMIC DNA]</scope>
    <source>
        <strain evidence="8">DSM 25575</strain>
    </source>
</reference>
<dbReference type="GO" id="GO:0046872">
    <property type="term" value="F:metal ion binding"/>
    <property type="evidence" value="ECO:0007669"/>
    <property type="project" value="UniProtKB-KW"/>
</dbReference>
<accession>A0A1I4YZ16</accession>